<evidence type="ECO:0000259" key="4">
    <source>
        <dbReference type="PROSITE" id="PS50853"/>
    </source>
</evidence>
<dbReference type="SMART" id="SM00060">
    <property type="entry name" value="FN3"/>
    <property type="match status" value="2"/>
</dbReference>
<dbReference type="SUPFAM" id="SSF49265">
    <property type="entry name" value="Fibronectin type III"/>
    <property type="match status" value="1"/>
</dbReference>
<evidence type="ECO:0000256" key="3">
    <source>
        <dbReference type="SAM" id="MobiDB-lite"/>
    </source>
</evidence>
<keyword evidence="2" id="KW-0119">Carbohydrate metabolism</keyword>
<dbReference type="Proteomes" id="UP000646749">
    <property type="component" value="Unassembled WGS sequence"/>
</dbReference>
<evidence type="ECO:0000313" key="5">
    <source>
        <dbReference type="EMBL" id="GIG90905.1"/>
    </source>
</evidence>
<feature type="domain" description="Fibronectin type-III" evidence="4">
    <location>
        <begin position="263"/>
        <end position="354"/>
    </location>
</feature>
<organism evidence="5 6">
    <name type="scientific">Plantactinospora endophytica</name>
    <dbReference type="NCBI Taxonomy" id="673535"/>
    <lineage>
        <taxon>Bacteria</taxon>
        <taxon>Bacillati</taxon>
        <taxon>Actinomycetota</taxon>
        <taxon>Actinomycetes</taxon>
        <taxon>Micromonosporales</taxon>
        <taxon>Micromonosporaceae</taxon>
        <taxon>Plantactinospora</taxon>
    </lineage>
</organism>
<reference evidence="5 6" key="1">
    <citation type="submission" date="2021-01" db="EMBL/GenBank/DDBJ databases">
        <title>Whole genome shotgun sequence of Plantactinospora endophytica NBRC 110450.</title>
        <authorList>
            <person name="Komaki H."/>
            <person name="Tamura T."/>
        </authorList>
    </citation>
    <scope>NUCLEOTIDE SEQUENCE [LARGE SCALE GENOMIC DNA]</scope>
    <source>
        <strain evidence="5 6">NBRC 110450</strain>
    </source>
</reference>
<feature type="region of interest" description="Disordered" evidence="3">
    <location>
        <begin position="342"/>
        <end position="369"/>
    </location>
</feature>
<dbReference type="InterPro" id="IPR013783">
    <property type="entry name" value="Ig-like_fold"/>
</dbReference>
<keyword evidence="2" id="KW-0624">Polysaccharide degradation</keyword>
<keyword evidence="1" id="KW-0378">Hydrolase</keyword>
<dbReference type="RefSeq" id="WP_203869299.1">
    <property type="nucleotide sequence ID" value="NZ_BONW01000030.1"/>
</dbReference>
<dbReference type="InterPro" id="IPR003961">
    <property type="entry name" value="FN3_dom"/>
</dbReference>
<dbReference type="CDD" id="cd00063">
    <property type="entry name" value="FN3"/>
    <property type="match status" value="1"/>
</dbReference>
<protein>
    <recommendedName>
        <fullName evidence="4">Fibronectin type-III domain-containing protein</fullName>
    </recommendedName>
</protein>
<keyword evidence="1" id="KW-0326">Glycosidase</keyword>
<evidence type="ECO:0000256" key="1">
    <source>
        <dbReference type="ARBA" id="ARBA00023295"/>
    </source>
</evidence>
<comment type="caution">
    <text evidence="5">The sequence shown here is derived from an EMBL/GenBank/DDBJ whole genome shotgun (WGS) entry which is preliminary data.</text>
</comment>
<feature type="compositionally biased region" description="Polar residues" evidence="3">
    <location>
        <begin position="342"/>
        <end position="351"/>
    </location>
</feature>
<keyword evidence="6" id="KW-1185">Reference proteome</keyword>
<dbReference type="Gene3D" id="2.60.40.10">
    <property type="entry name" value="Immunoglobulins"/>
    <property type="match status" value="2"/>
</dbReference>
<evidence type="ECO:0000256" key="2">
    <source>
        <dbReference type="ARBA" id="ARBA00023326"/>
    </source>
</evidence>
<dbReference type="Gene3D" id="2.60.120.560">
    <property type="entry name" value="Exo-inulinase, domain 1"/>
    <property type="match status" value="1"/>
</dbReference>
<gene>
    <name evidence="5" type="ORF">Pen02_58410</name>
</gene>
<dbReference type="InterPro" id="IPR036116">
    <property type="entry name" value="FN3_sf"/>
</dbReference>
<dbReference type="EMBL" id="BONW01000030">
    <property type="protein sequence ID" value="GIG90905.1"/>
    <property type="molecule type" value="Genomic_DNA"/>
</dbReference>
<dbReference type="PROSITE" id="PS50853">
    <property type="entry name" value="FN3"/>
    <property type="match status" value="1"/>
</dbReference>
<sequence length="459" mass="47769">MSTPVSTVAAPGRRWYTPIAAGLALVTTATLASALPATVARAVPHGTAPARPAAADAHLPETAADSRLHATAADGQPPAAAAAPLFTDDFEDGNAAGWSTAGGQWSVGTDTTRAYRQRSGSAAASARAGDSTWTDYTVSAQVRPNALSSARSSIGLLARVQSSTSHYYLNLRGNGQLELGKLVAGRVTVLASAPATAAIGGWQTLRLALLGNQLVGQLGTVSVSATDSQFGQGRIGLATGYATGWFDDVLVEPPAPDIQPPSPPGQPQVLSVVPGAVTITWPASTDNVGVTQYWVYQGDQFYSQYVARIVPDNSPLTLQLNPTAARSHFSVTARDAVGNTSSFSARTSVDQPPSFPRSGDDTVRPSAPGAPVVTAVTPNGYQVTWEPATDDIGVVEYHVYHVFALDEIRVDAKVTTNSAVIVPRGGYETIYVVAYDASWNRSSSPTVQLVPPATPPARR</sequence>
<name>A0ABQ4E8A2_9ACTN</name>
<accession>A0ABQ4E8A2</accession>
<proteinExistence type="predicted"/>
<evidence type="ECO:0000313" key="6">
    <source>
        <dbReference type="Proteomes" id="UP000646749"/>
    </source>
</evidence>